<dbReference type="PANTHER" id="PTHR34278:SF1">
    <property type="entry name" value="PROTEIN THI031, PUTATIVE-RELATED"/>
    <property type="match status" value="1"/>
</dbReference>
<organism evidence="1 2">
    <name type="scientific">Stephania yunnanensis</name>
    <dbReference type="NCBI Taxonomy" id="152371"/>
    <lineage>
        <taxon>Eukaryota</taxon>
        <taxon>Viridiplantae</taxon>
        <taxon>Streptophyta</taxon>
        <taxon>Embryophyta</taxon>
        <taxon>Tracheophyta</taxon>
        <taxon>Spermatophyta</taxon>
        <taxon>Magnoliopsida</taxon>
        <taxon>Ranunculales</taxon>
        <taxon>Menispermaceae</taxon>
        <taxon>Menispermoideae</taxon>
        <taxon>Cissampelideae</taxon>
        <taxon>Stephania</taxon>
    </lineage>
</organism>
<name>A0AAP0PX36_9MAGN</name>
<protein>
    <submittedName>
        <fullName evidence="1">Uncharacterized protein</fullName>
    </submittedName>
</protein>
<sequence>MVRAFPIPPPVWPTTTASRVTNRLDSRATAGIFTRVPTKPTNHSKFTSRCGRRARCTGCHDSPTCKAKDKAKGTRKSRASDLTVNHRLVAWTVGNRGRGFDFFGSSATAMLDRLGEEEPELGLGEGELGFVGGGGVVCGDDDDEDAMSFCDVGFVMEDEIDGEWCVVGEL</sequence>
<comment type="caution">
    <text evidence="1">The sequence shown here is derived from an EMBL/GenBank/DDBJ whole genome shotgun (WGS) entry which is preliminary data.</text>
</comment>
<evidence type="ECO:0000313" key="1">
    <source>
        <dbReference type="EMBL" id="KAK9159607.1"/>
    </source>
</evidence>
<dbReference type="PANTHER" id="PTHR34278">
    <property type="entry name" value="PROTEIN THI031, PUTATIVE-RELATED"/>
    <property type="match status" value="1"/>
</dbReference>
<gene>
    <name evidence="1" type="ORF">Syun_005948</name>
</gene>
<accession>A0AAP0PX36</accession>
<dbReference type="EMBL" id="JBBNAF010000003">
    <property type="protein sequence ID" value="KAK9159607.1"/>
    <property type="molecule type" value="Genomic_DNA"/>
</dbReference>
<keyword evidence="2" id="KW-1185">Reference proteome</keyword>
<evidence type="ECO:0000313" key="2">
    <source>
        <dbReference type="Proteomes" id="UP001420932"/>
    </source>
</evidence>
<proteinExistence type="predicted"/>
<dbReference type="AlphaFoldDB" id="A0AAP0PX36"/>
<reference evidence="1 2" key="1">
    <citation type="submission" date="2024-01" db="EMBL/GenBank/DDBJ databases">
        <title>Genome assemblies of Stephania.</title>
        <authorList>
            <person name="Yang L."/>
        </authorList>
    </citation>
    <scope>NUCLEOTIDE SEQUENCE [LARGE SCALE GENOMIC DNA]</scope>
    <source>
        <strain evidence="1">YNDBR</strain>
        <tissue evidence="1">Leaf</tissue>
    </source>
</reference>
<dbReference type="Proteomes" id="UP001420932">
    <property type="component" value="Unassembled WGS sequence"/>
</dbReference>